<gene>
    <name evidence="2" type="ORF">M421DRAFT_324055</name>
</gene>
<dbReference type="Proteomes" id="UP000800082">
    <property type="component" value="Unassembled WGS sequence"/>
</dbReference>
<accession>A0A6A5RU12</accession>
<dbReference type="GeneID" id="54346969"/>
<sequence length="126" mass="14113">MQWLSADIFQQDSCNPRPRSSFSSKQHVQLRGRFSKQGPTSGKKRCRAGSYGQSGLLVALAFIHCCHLCHAAHISLIDKEVTQAIDSKVGSARVLKILRFPLFFVRCTPRSPGKTQCDRQMDKHGQ</sequence>
<dbReference type="RefSeq" id="XP_033452203.1">
    <property type="nucleotide sequence ID" value="XM_033589322.1"/>
</dbReference>
<name>A0A6A5RU12_9PLEO</name>
<organism evidence="2 3">
    <name type="scientific">Didymella exigua CBS 183.55</name>
    <dbReference type="NCBI Taxonomy" id="1150837"/>
    <lineage>
        <taxon>Eukaryota</taxon>
        <taxon>Fungi</taxon>
        <taxon>Dikarya</taxon>
        <taxon>Ascomycota</taxon>
        <taxon>Pezizomycotina</taxon>
        <taxon>Dothideomycetes</taxon>
        <taxon>Pleosporomycetidae</taxon>
        <taxon>Pleosporales</taxon>
        <taxon>Pleosporineae</taxon>
        <taxon>Didymellaceae</taxon>
        <taxon>Didymella</taxon>
    </lineage>
</organism>
<feature type="region of interest" description="Disordered" evidence="1">
    <location>
        <begin position="11"/>
        <end position="45"/>
    </location>
</feature>
<proteinExistence type="predicted"/>
<dbReference type="AlphaFoldDB" id="A0A6A5RU12"/>
<protein>
    <submittedName>
        <fullName evidence="2">Uncharacterized protein</fullName>
    </submittedName>
</protein>
<evidence type="ECO:0000313" key="2">
    <source>
        <dbReference type="EMBL" id="KAF1931955.1"/>
    </source>
</evidence>
<reference evidence="2" key="1">
    <citation type="journal article" date="2020" name="Stud. Mycol.">
        <title>101 Dothideomycetes genomes: a test case for predicting lifestyles and emergence of pathogens.</title>
        <authorList>
            <person name="Haridas S."/>
            <person name="Albert R."/>
            <person name="Binder M."/>
            <person name="Bloem J."/>
            <person name="Labutti K."/>
            <person name="Salamov A."/>
            <person name="Andreopoulos B."/>
            <person name="Baker S."/>
            <person name="Barry K."/>
            <person name="Bills G."/>
            <person name="Bluhm B."/>
            <person name="Cannon C."/>
            <person name="Castanera R."/>
            <person name="Culley D."/>
            <person name="Daum C."/>
            <person name="Ezra D."/>
            <person name="Gonzalez J."/>
            <person name="Henrissat B."/>
            <person name="Kuo A."/>
            <person name="Liang C."/>
            <person name="Lipzen A."/>
            <person name="Lutzoni F."/>
            <person name="Magnuson J."/>
            <person name="Mondo S."/>
            <person name="Nolan M."/>
            <person name="Ohm R."/>
            <person name="Pangilinan J."/>
            <person name="Park H.-J."/>
            <person name="Ramirez L."/>
            <person name="Alfaro M."/>
            <person name="Sun H."/>
            <person name="Tritt A."/>
            <person name="Yoshinaga Y."/>
            <person name="Zwiers L.-H."/>
            <person name="Turgeon B."/>
            <person name="Goodwin S."/>
            <person name="Spatafora J."/>
            <person name="Crous P."/>
            <person name="Grigoriev I."/>
        </authorList>
    </citation>
    <scope>NUCLEOTIDE SEQUENCE</scope>
    <source>
        <strain evidence="2">CBS 183.55</strain>
    </source>
</reference>
<evidence type="ECO:0000256" key="1">
    <source>
        <dbReference type="SAM" id="MobiDB-lite"/>
    </source>
</evidence>
<evidence type="ECO:0000313" key="3">
    <source>
        <dbReference type="Proteomes" id="UP000800082"/>
    </source>
</evidence>
<feature type="compositionally biased region" description="Polar residues" evidence="1">
    <location>
        <begin position="11"/>
        <end position="27"/>
    </location>
</feature>
<dbReference type="EMBL" id="ML978960">
    <property type="protein sequence ID" value="KAF1931955.1"/>
    <property type="molecule type" value="Genomic_DNA"/>
</dbReference>
<keyword evidence="3" id="KW-1185">Reference proteome</keyword>